<evidence type="ECO:0000256" key="1">
    <source>
        <dbReference type="SAM" id="MobiDB-lite"/>
    </source>
</evidence>
<evidence type="ECO:0000313" key="5">
    <source>
        <dbReference type="Proteomes" id="UP001551482"/>
    </source>
</evidence>
<feature type="chain" id="PRO_5045689660" evidence="3">
    <location>
        <begin position="30"/>
        <end position="333"/>
    </location>
</feature>
<evidence type="ECO:0000256" key="3">
    <source>
        <dbReference type="SAM" id="SignalP"/>
    </source>
</evidence>
<proteinExistence type="predicted"/>
<keyword evidence="3" id="KW-0732">Signal</keyword>
<feature type="region of interest" description="Disordered" evidence="1">
    <location>
        <begin position="31"/>
        <end position="105"/>
    </location>
</feature>
<gene>
    <name evidence="4" type="ORF">AB0C36_09900</name>
</gene>
<keyword evidence="5" id="KW-1185">Reference proteome</keyword>
<evidence type="ECO:0000313" key="4">
    <source>
        <dbReference type="EMBL" id="MEU8133809.1"/>
    </source>
</evidence>
<comment type="caution">
    <text evidence="4">The sequence shown here is derived from an EMBL/GenBank/DDBJ whole genome shotgun (WGS) entry which is preliminary data.</text>
</comment>
<dbReference type="RefSeq" id="WP_358351906.1">
    <property type="nucleotide sequence ID" value="NZ_JBEZFP010000018.1"/>
</dbReference>
<reference evidence="4 5" key="1">
    <citation type="submission" date="2024-06" db="EMBL/GenBank/DDBJ databases">
        <title>The Natural Products Discovery Center: Release of the First 8490 Sequenced Strains for Exploring Actinobacteria Biosynthetic Diversity.</title>
        <authorList>
            <person name="Kalkreuter E."/>
            <person name="Kautsar S.A."/>
            <person name="Yang D."/>
            <person name="Bader C.D."/>
            <person name="Teijaro C.N."/>
            <person name="Fluegel L."/>
            <person name="Davis C.M."/>
            <person name="Simpson J.R."/>
            <person name="Lauterbach L."/>
            <person name="Steele A.D."/>
            <person name="Gui C."/>
            <person name="Meng S."/>
            <person name="Li G."/>
            <person name="Viehrig K."/>
            <person name="Ye F."/>
            <person name="Su P."/>
            <person name="Kiefer A.F."/>
            <person name="Nichols A."/>
            <person name="Cepeda A.J."/>
            <person name="Yan W."/>
            <person name="Fan B."/>
            <person name="Jiang Y."/>
            <person name="Adhikari A."/>
            <person name="Zheng C.-J."/>
            <person name="Schuster L."/>
            <person name="Cowan T.M."/>
            <person name="Smanski M.J."/>
            <person name="Chevrette M.G."/>
            <person name="De Carvalho L.P.S."/>
            <person name="Shen B."/>
        </authorList>
    </citation>
    <scope>NUCLEOTIDE SEQUENCE [LARGE SCALE GENOMIC DNA]</scope>
    <source>
        <strain evidence="4 5">NPDC048946</strain>
    </source>
</reference>
<accession>A0ABV3DF46</accession>
<feature type="signal peptide" evidence="3">
    <location>
        <begin position="1"/>
        <end position="29"/>
    </location>
</feature>
<dbReference type="Proteomes" id="UP001551482">
    <property type="component" value="Unassembled WGS sequence"/>
</dbReference>
<name>A0ABV3DF46_9ACTN</name>
<keyword evidence="2" id="KW-0472">Membrane</keyword>
<feature type="region of interest" description="Disordered" evidence="1">
    <location>
        <begin position="269"/>
        <end position="299"/>
    </location>
</feature>
<dbReference type="NCBIfam" id="TIGR01167">
    <property type="entry name" value="LPXTG_anchor"/>
    <property type="match status" value="1"/>
</dbReference>
<evidence type="ECO:0000256" key="2">
    <source>
        <dbReference type="SAM" id="Phobius"/>
    </source>
</evidence>
<feature type="transmembrane region" description="Helical" evidence="2">
    <location>
        <begin position="301"/>
        <end position="321"/>
    </location>
</feature>
<dbReference type="EMBL" id="JBEZFP010000018">
    <property type="protein sequence ID" value="MEU8133809.1"/>
    <property type="molecule type" value="Genomic_DNA"/>
</dbReference>
<organism evidence="4 5">
    <name type="scientific">Streptodolium elevatio</name>
    <dbReference type="NCBI Taxonomy" id="3157996"/>
    <lineage>
        <taxon>Bacteria</taxon>
        <taxon>Bacillati</taxon>
        <taxon>Actinomycetota</taxon>
        <taxon>Actinomycetes</taxon>
        <taxon>Kitasatosporales</taxon>
        <taxon>Streptomycetaceae</taxon>
        <taxon>Streptodolium</taxon>
    </lineage>
</organism>
<keyword evidence="2" id="KW-1133">Transmembrane helix</keyword>
<protein>
    <submittedName>
        <fullName evidence="4">LPXTG cell wall anchor domain-containing protein</fullName>
    </submittedName>
</protein>
<keyword evidence="2" id="KW-0812">Transmembrane</keyword>
<sequence length="333" mass="33730">MQLRRSLAVTAVTALASSAALFAAPAAFADETTTPTPTATATATKDATATTTPTATATATATGSPSAAAPGAETPAAKTPSATPTQAAAPELPPAGTVIPNDQKGDQRTSVTFGNFPAKLVPGAAAKEFSAIVKNNTGKAIDVSPEIYLQTVGGTLRAEHVKLEYLRDGKWQTAKLANVDSEGNAVFGVIGGGWNVDDEGYYMYESPYTVGKNATLDVKVRVSLTASAPLGVGVGVLGSVAWVNDEEFASVESQSDFYVFHIVKTDDAPKPADNGTKPKPKPKPTKPGAELAETGGDDSSATTIAIVGGVALVGGAGLLVVMRRRKGDGAAAA</sequence>
<feature type="compositionally biased region" description="Low complexity" evidence="1">
    <location>
        <begin position="31"/>
        <end position="90"/>
    </location>
</feature>